<organism evidence="3 4">
    <name type="scientific">Lysobacter capsici AZ78</name>
    <dbReference type="NCBI Taxonomy" id="1444315"/>
    <lineage>
        <taxon>Bacteria</taxon>
        <taxon>Pseudomonadati</taxon>
        <taxon>Pseudomonadota</taxon>
        <taxon>Gammaproteobacteria</taxon>
        <taxon>Lysobacterales</taxon>
        <taxon>Lysobacteraceae</taxon>
        <taxon>Lysobacter</taxon>
    </lineage>
</organism>
<name>A0A108UDG2_9GAMM</name>
<feature type="transmembrane region" description="Helical" evidence="1">
    <location>
        <begin position="229"/>
        <end position="254"/>
    </location>
</feature>
<sequence>MNAITDAGHTDSFADAGLPRSIPDYLDRLRAALRGADPALVQDALYDAEEYLRSELAENPDRSEAEVIAAVAGSYGAPDEVADIYRDTEIKVQTALRPPAPKKRKSLLGRFFGVALEPRTYGALFYMLLSLATGTFYFTWVTTGLSLSIGMLILIIGIPLLILFLGSVRVLALVEGRLIEVMLGERMPRRPLYTNRELSVMERIKQIFVDPRTWGTLLYMLLMLPLGTVYFTIAVVGLGLSLSLILLPFAQLFGLIGHGVYLDGIEMTGAWEPWAWPVFAAIGVVLLFLTLHAARLIGFAHAQLAKHLLVRWAQHD</sequence>
<gene>
    <name evidence="3" type="ORF">AZ78_4759</name>
</gene>
<reference evidence="3 4" key="1">
    <citation type="journal article" date="2014" name="Genome Announc.">
        <title>Draft Genome Sequence of Lysobacter capsici AZ78, a Bacterium Antagonistic to Plant-Pathogenic Oomycetes.</title>
        <authorList>
            <person name="Puopolo G."/>
            <person name="Sonego P."/>
            <person name="Engelen K."/>
            <person name="Pertot I."/>
        </authorList>
    </citation>
    <scope>NUCLEOTIDE SEQUENCE [LARGE SCALE GENOMIC DNA]</scope>
    <source>
        <strain evidence="3 4">AZ78</strain>
    </source>
</reference>
<dbReference type="EMBL" id="JAJA02000001">
    <property type="protein sequence ID" value="KWS07198.1"/>
    <property type="molecule type" value="Genomic_DNA"/>
</dbReference>
<accession>A0A108UDG2</accession>
<keyword evidence="1" id="KW-0472">Membrane</keyword>
<dbReference type="Proteomes" id="UP000023435">
    <property type="component" value="Unassembled WGS sequence"/>
</dbReference>
<dbReference type="Pfam" id="PF22564">
    <property type="entry name" value="HAAS"/>
    <property type="match status" value="1"/>
</dbReference>
<evidence type="ECO:0000259" key="2">
    <source>
        <dbReference type="Pfam" id="PF13796"/>
    </source>
</evidence>
<evidence type="ECO:0000313" key="3">
    <source>
        <dbReference type="EMBL" id="KWS07198.1"/>
    </source>
</evidence>
<feature type="transmembrane region" description="Helical" evidence="1">
    <location>
        <begin position="147"/>
        <end position="172"/>
    </location>
</feature>
<keyword evidence="4" id="KW-1185">Reference proteome</keyword>
<dbReference type="AlphaFoldDB" id="A0A108UDG2"/>
<dbReference type="OrthoDB" id="6271694at2"/>
<feature type="transmembrane region" description="Helical" evidence="1">
    <location>
        <begin position="120"/>
        <end position="141"/>
    </location>
</feature>
<feature type="transmembrane region" description="Helical" evidence="1">
    <location>
        <begin position="274"/>
        <end position="297"/>
    </location>
</feature>
<dbReference type="RefSeq" id="WP_051547606.1">
    <property type="nucleotide sequence ID" value="NZ_JAJA02000001.1"/>
</dbReference>
<comment type="caution">
    <text evidence="3">The sequence shown here is derived from an EMBL/GenBank/DDBJ whole genome shotgun (WGS) entry which is preliminary data.</text>
</comment>
<proteinExistence type="predicted"/>
<protein>
    <submittedName>
        <fullName evidence="3">Sensor protein</fullName>
    </submittedName>
</protein>
<dbReference type="Pfam" id="PF13796">
    <property type="entry name" value="Sensor"/>
    <property type="match status" value="1"/>
</dbReference>
<evidence type="ECO:0000313" key="4">
    <source>
        <dbReference type="Proteomes" id="UP000023435"/>
    </source>
</evidence>
<evidence type="ECO:0000256" key="1">
    <source>
        <dbReference type="SAM" id="Phobius"/>
    </source>
</evidence>
<keyword evidence="1" id="KW-0812">Transmembrane</keyword>
<dbReference type="InterPro" id="IPR025828">
    <property type="entry name" value="Put_sensor_dom"/>
</dbReference>
<feature type="domain" description="Putative sensor" evidence="2">
    <location>
        <begin position="126"/>
        <end position="309"/>
    </location>
</feature>
<keyword evidence="1" id="KW-1133">Transmembrane helix</keyword>